<dbReference type="GO" id="GO:0009116">
    <property type="term" value="P:nucleoside metabolic process"/>
    <property type="evidence" value="ECO:0007669"/>
    <property type="project" value="InterPro"/>
</dbReference>
<feature type="compositionally biased region" description="Pro residues" evidence="2">
    <location>
        <begin position="594"/>
        <end position="607"/>
    </location>
</feature>
<feature type="region of interest" description="Disordered" evidence="2">
    <location>
        <begin position="506"/>
        <end position="733"/>
    </location>
</feature>
<dbReference type="EMBL" id="EQ962657">
    <property type="protein sequence ID" value="EED15613.1"/>
    <property type="molecule type" value="Genomic_DNA"/>
</dbReference>
<dbReference type="InterPro" id="IPR053137">
    <property type="entry name" value="NLR-like"/>
</dbReference>
<dbReference type="RefSeq" id="XP_002485566.1">
    <property type="nucleotide sequence ID" value="XM_002485521.1"/>
</dbReference>
<evidence type="ECO:0000313" key="3">
    <source>
        <dbReference type="EMBL" id="EED15613.1"/>
    </source>
</evidence>
<dbReference type="GeneID" id="8109094"/>
<accession>B8MIV1</accession>
<organism evidence="3 4">
    <name type="scientific">Talaromyces stipitatus (strain ATCC 10500 / CBS 375.48 / QM 6759 / NRRL 1006)</name>
    <name type="common">Penicillium stipitatum</name>
    <dbReference type="NCBI Taxonomy" id="441959"/>
    <lineage>
        <taxon>Eukaryota</taxon>
        <taxon>Fungi</taxon>
        <taxon>Dikarya</taxon>
        <taxon>Ascomycota</taxon>
        <taxon>Pezizomycotina</taxon>
        <taxon>Eurotiomycetes</taxon>
        <taxon>Eurotiomycetidae</taxon>
        <taxon>Eurotiales</taxon>
        <taxon>Trichocomaceae</taxon>
        <taxon>Talaromyces</taxon>
        <taxon>Talaromyces sect. Talaromyces</taxon>
    </lineage>
</organism>
<evidence type="ECO:0000256" key="2">
    <source>
        <dbReference type="SAM" id="MobiDB-lite"/>
    </source>
</evidence>
<reference evidence="4" key="1">
    <citation type="journal article" date="2015" name="Genome Announc.">
        <title>Genome sequence of the AIDS-associated pathogen Penicillium marneffei (ATCC18224) and its near taxonomic relative Talaromyces stipitatus (ATCC10500).</title>
        <authorList>
            <person name="Nierman W.C."/>
            <person name="Fedorova-Abrams N.D."/>
            <person name="Andrianopoulos A."/>
        </authorList>
    </citation>
    <scope>NUCLEOTIDE SEQUENCE [LARGE SCALE GENOMIC DNA]</scope>
    <source>
        <strain evidence="4">ATCC 10500 / CBS 375.48 / QM 6759 / NRRL 1006</strain>
    </source>
</reference>
<dbReference type="PANTHER" id="PTHR46082:SF11">
    <property type="entry name" value="AAA+ ATPASE DOMAIN-CONTAINING PROTEIN-RELATED"/>
    <property type="match status" value="1"/>
</dbReference>
<keyword evidence="4" id="KW-1185">Reference proteome</keyword>
<dbReference type="eggNOG" id="ENOG502T1YR">
    <property type="taxonomic scope" value="Eukaryota"/>
</dbReference>
<keyword evidence="1" id="KW-0175">Coiled coil</keyword>
<feature type="compositionally biased region" description="Basic and acidic residues" evidence="2">
    <location>
        <begin position="526"/>
        <end position="547"/>
    </location>
</feature>
<proteinExistence type="predicted"/>
<dbReference type="AlphaFoldDB" id="B8MIV1"/>
<dbReference type="OrthoDB" id="1577640at2759"/>
<gene>
    <name evidence="3" type="ORF">TSTA_050520</name>
</gene>
<dbReference type="Proteomes" id="UP000001745">
    <property type="component" value="Unassembled WGS sequence"/>
</dbReference>
<dbReference type="STRING" id="441959.B8MIV1"/>
<name>B8MIV1_TALSN</name>
<feature type="compositionally biased region" description="Low complexity" evidence="2">
    <location>
        <begin position="570"/>
        <end position="593"/>
    </location>
</feature>
<dbReference type="Gene3D" id="3.40.50.1580">
    <property type="entry name" value="Nucleoside phosphorylase domain"/>
    <property type="match status" value="1"/>
</dbReference>
<protein>
    <recommendedName>
        <fullName evidence="5">Nucleoside phosphorylase domain-containing protein</fullName>
    </recommendedName>
</protein>
<evidence type="ECO:0008006" key="5">
    <source>
        <dbReference type="Google" id="ProtNLM"/>
    </source>
</evidence>
<feature type="compositionally biased region" description="Low complexity" evidence="2">
    <location>
        <begin position="608"/>
        <end position="624"/>
    </location>
</feature>
<sequence>MSQFEPSTPATQETTTSQILNYLIGWICILPSEYYEAVKMFDEIYDSTSIVRGRDDRNDYDIGRIGNHLVVMNCPAAGTKGQIRAARIATDMRSTFPAIRFMLLVGIGGGSPSRRDVRLGDVVLGTEVVPYGSGKYTDHGLEITGHIGSPPPILQSAITRLGSKLRQGFNVEETIQSLGQNTVHRPEQDNLYSSNYMHTSRCDCLKMEPQAFGSICARTPRNDNLVQVHEGVVGSADHVMKNVSYRDELALKFGIICYEMEAFGIMDTISCLTVRGISDYSDGHKNDEWHSYASLSAAVCTKELLSTITERALSQCPFEVTLDEIERWVRGGVLQFNYSIHPLPEPQNEYQIAERSLDTIIDRYGLVQELIVPQLYKLVEQTDSENDQQLQDSVSSLEALQKELQECLNKLRSRVKKQAKRRDMSDSMRKRWKQLKKGIDDRMSWVNDVSKTTHQILGYTPRRLFLAVGRKGNKAIQNTGQSLQHAAHQAFERLKHLMDEYKLRFRANKKQQSRSPPQDGGPLESPDSREHIPSYSHTDARPAKDSELTSSYPKSIRIDDPDMKHPIQMNHTSSPRSNHSSNPSDLSTATSQSPAPPPLPERPPPEPLIQRPPVQSTSPSPQVRLTKTPSQVSSRGHPPPVPRKKEILRSRALKNANSSSRSSFERPRQWAECRSIIPQQDHTLSPPRPLFKRPSTPTPGADRRSGPDLTGASAPPLLPSEETRVTSPSGSVQNLVSVFQDKGGKSEDAIELGTEE</sequence>
<dbReference type="InParanoid" id="B8MIV1"/>
<dbReference type="HOGENOM" id="CLU_368484_0_0_1"/>
<dbReference type="SUPFAM" id="SSF53167">
    <property type="entry name" value="Purine and uridine phosphorylases"/>
    <property type="match status" value="1"/>
</dbReference>
<dbReference type="PANTHER" id="PTHR46082">
    <property type="entry name" value="ATP/GTP-BINDING PROTEIN-RELATED"/>
    <property type="match status" value="1"/>
</dbReference>
<dbReference type="PhylomeDB" id="B8MIV1"/>
<evidence type="ECO:0000256" key="1">
    <source>
        <dbReference type="SAM" id="Coils"/>
    </source>
</evidence>
<dbReference type="GO" id="GO:0003824">
    <property type="term" value="F:catalytic activity"/>
    <property type="evidence" value="ECO:0007669"/>
    <property type="project" value="InterPro"/>
</dbReference>
<dbReference type="VEuPathDB" id="FungiDB:TSTA_050520"/>
<feature type="coiled-coil region" evidence="1">
    <location>
        <begin position="390"/>
        <end position="421"/>
    </location>
</feature>
<feature type="compositionally biased region" description="Polar residues" evidence="2">
    <location>
        <begin position="625"/>
        <end position="634"/>
    </location>
</feature>
<feature type="compositionally biased region" description="Basic and acidic residues" evidence="2">
    <location>
        <begin position="556"/>
        <end position="565"/>
    </location>
</feature>
<evidence type="ECO:0000313" key="4">
    <source>
        <dbReference type="Proteomes" id="UP000001745"/>
    </source>
</evidence>
<dbReference type="InterPro" id="IPR035994">
    <property type="entry name" value="Nucleoside_phosphorylase_sf"/>
</dbReference>